<reference evidence="1" key="2">
    <citation type="journal article" date="2022" name="New Phytol.">
        <title>Evolutionary transition to the ectomycorrhizal habit in the genomes of a hyperdiverse lineage of mushroom-forming fungi.</title>
        <authorList>
            <person name="Looney B."/>
            <person name="Miyauchi S."/>
            <person name="Morin E."/>
            <person name="Drula E."/>
            <person name="Courty P.E."/>
            <person name="Kohler A."/>
            <person name="Kuo A."/>
            <person name="LaButti K."/>
            <person name="Pangilinan J."/>
            <person name="Lipzen A."/>
            <person name="Riley R."/>
            <person name="Andreopoulos W."/>
            <person name="He G."/>
            <person name="Johnson J."/>
            <person name="Nolan M."/>
            <person name="Tritt A."/>
            <person name="Barry K.W."/>
            <person name="Grigoriev I.V."/>
            <person name="Nagy L.G."/>
            <person name="Hibbett D."/>
            <person name="Henrissat B."/>
            <person name="Matheny P.B."/>
            <person name="Labbe J."/>
            <person name="Martin F.M."/>
        </authorList>
    </citation>
    <scope>NUCLEOTIDE SEQUENCE</scope>
    <source>
        <strain evidence="1">EC-137</strain>
    </source>
</reference>
<protein>
    <submittedName>
        <fullName evidence="1">Uncharacterized protein</fullName>
    </submittedName>
</protein>
<reference evidence="1" key="1">
    <citation type="submission" date="2021-02" db="EMBL/GenBank/DDBJ databases">
        <authorList>
            <consortium name="DOE Joint Genome Institute"/>
            <person name="Ahrendt S."/>
            <person name="Looney B.P."/>
            <person name="Miyauchi S."/>
            <person name="Morin E."/>
            <person name="Drula E."/>
            <person name="Courty P.E."/>
            <person name="Chicoki N."/>
            <person name="Fauchery L."/>
            <person name="Kohler A."/>
            <person name="Kuo A."/>
            <person name="Labutti K."/>
            <person name="Pangilinan J."/>
            <person name="Lipzen A."/>
            <person name="Riley R."/>
            <person name="Andreopoulos W."/>
            <person name="He G."/>
            <person name="Johnson J."/>
            <person name="Barry K.W."/>
            <person name="Grigoriev I.V."/>
            <person name="Nagy L."/>
            <person name="Hibbett D."/>
            <person name="Henrissat B."/>
            <person name="Matheny P.B."/>
            <person name="Labbe J."/>
            <person name="Martin F."/>
        </authorList>
    </citation>
    <scope>NUCLEOTIDE SEQUENCE</scope>
    <source>
        <strain evidence="1">EC-137</strain>
    </source>
</reference>
<dbReference type="Proteomes" id="UP000814128">
    <property type="component" value="Unassembled WGS sequence"/>
</dbReference>
<evidence type="ECO:0000313" key="2">
    <source>
        <dbReference type="Proteomes" id="UP000814128"/>
    </source>
</evidence>
<comment type="caution">
    <text evidence="1">The sequence shown here is derived from an EMBL/GenBank/DDBJ whole genome shotgun (WGS) entry which is preliminary data.</text>
</comment>
<evidence type="ECO:0000313" key="1">
    <source>
        <dbReference type="EMBL" id="KAI0026423.1"/>
    </source>
</evidence>
<sequence length="169" mass="17695">MIYIIYIYISLTLIVSPACVPVCAGGPGARTRQVPAELQCRELVLLQRGEREGAHGDTVQKAGIRSEGQEQELSACGVWSAGVGCEGREQGTGAIADGTRHARSTGPCTGYGGYGGQVSGARDGSKGWEQEVMTHGIRDPPVRAPGIEGGRQEQESGVRDGSEVAGREL</sequence>
<gene>
    <name evidence="1" type="ORF">K488DRAFT_75357</name>
</gene>
<keyword evidence="2" id="KW-1185">Reference proteome</keyword>
<dbReference type="EMBL" id="MU274591">
    <property type="protein sequence ID" value="KAI0026423.1"/>
    <property type="molecule type" value="Genomic_DNA"/>
</dbReference>
<accession>A0ACB8Q437</accession>
<name>A0ACB8Q437_9AGAM</name>
<proteinExistence type="predicted"/>
<organism evidence="1 2">
    <name type="scientific">Vararia minispora EC-137</name>
    <dbReference type="NCBI Taxonomy" id="1314806"/>
    <lineage>
        <taxon>Eukaryota</taxon>
        <taxon>Fungi</taxon>
        <taxon>Dikarya</taxon>
        <taxon>Basidiomycota</taxon>
        <taxon>Agaricomycotina</taxon>
        <taxon>Agaricomycetes</taxon>
        <taxon>Russulales</taxon>
        <taxon>Lachnocladiaceae</taxon>
        <taxon>Vararia</taxon>
    </lineage>
</organism>